<evidence type="ECO:0000256" key="2">
    <source>
        <dbReference type="ARBA" id="ARBA00022448"/>
    </source>
</evidence>
<keyword evidence="4 13" id="KW-0812">Transmembrane</keyword>
<keyword evidence="10 13" id="KW-0472">Membrane</keyword>
<dbReference type="KEGG" id="pmrn:116944547"/>
<evidence type="ECO:0000313" key="15">
    <source>
        <dbReference type="Proteomes" id="UP001318040"/>
    </source>
</evidence>
<feature type="compositionally biased region" description="Gly residues" evidence="12">
    <location>
        <begin position="612"/>
        <end position="629"/>
    </location>
</feature>
<feature type="transmembrane region" description="Helical" evidence="13">
    <location>
        <begin position="509"/>
        <end position="530"/>
    </location>
</feature>
<feature type="transmembrane region" description="Helical" evidence="13">
    <location>
        <begin position="570"/>
        <end position="591"/>
    </location>
</feature>
<dbReference type="InterPro" id="IPR000210">
    <property type="entry name" value="BTB/POZ_dom"/>
</dbReference>
<evidence type="ECO:0000256" key="1">
    <source>
        <dbReference type="ARBA" id="ARBA00004141"/>
    </source>
</evidence>
<dbReference type="InterPro" id="IPR003972">
    <property type="entry name" value="K_chnl_volt-dep_Kv1"/>
</dbReference>
<accession>A0AAJ7TA21</accession>
<dbReference type="PRINTS" id="PR00169">
    <property type="entry name" value="KCHANNEL"/>
</dbReference>
<keyword evidence="15" id="KW-1185">Reference proteome</keyword>
<dbReference type="Pfam" id="PF02214">
    <property type="entry name" value="BTB_2"/>
    <property type="match status" value="1"/>
</dbReference>
<feature type="compositionally biased region" description="Low complexity" evidence="12">
    <location>
        <begin position="303"/>
        <end position="320"/>
    </location>
</feature>
<dbReference type="InterPro" id="IPR027359">
    <property type="entry name" value="Volt_channel_dom_sf"/>
</dbReference>
<keyword evidence="5" id="KW-0631">Potassium channel</keyword>
<evidence type="ECO:0000256" key="13">
    <source>
        <dbReference type="SAM" id="Phobius"/>
    </source>
</evidence>
<dbReference type="InterPro" id="IPR003968">
    <property type="entry name" value="K_chnl_volt-dep_Kv"/>
</dbReference>
<keyword evidence="6" id="KW-0851">Voltage-gated channel</keyword>
<evidence type="ECO:0000313" key="16">
    <source>
        <dbReference type="RefSeq" id="XP_032814121.1"/>
    </source>
</evidence>
<comment type="subcellular location">
    <subcellularLocation>
        <location evidence="1">Membrane</location>
        <topology evidence="1">Multi-pass membrane protein</topology>
    </subcellularLocation>
</comment>
<feature type="region of interest" description="Disordered" evidence="12">
    <location>
        <begin position="430"/>
        <end position="465"/>
    </location>
</feature>
<keyword evidence="7" id="KW-0630">Potassium</keyword>
<evidence type="ECO:0000256" key="9">
    <source>
        <dbReference type="ARBA" id="ARBA00023065"/>
    </source>
</evidence>
<dbReference type="Gene3D" id="1.10.287.70">
    <property type="match status" value="1"/>
</dbReference>
<evidence type="ECO:0000256" key="5">
    <source>
        <dbReference type="ARBA" id="ARBA00022826"/>
    </source>
</evidence>
<feature type="region of interest" description="Disordered" evidence="12">
    <location>
        <begin position="301"/>
        <end position="355"/>
    </location>
</feature>
<keyword evidence="2" id="KW-0813">Transport</keyword>
<evidence type="ECO:0000256" key="3">
    <source>
        <dbReference type="ARBA" id="ARBA00022538"/>
    </source>
</evidence>
<keyword evidence="3" id="KW-0633">Potassium transport</keyword>
<dbReference type="RefSeq" id="XP_032814121.1">
    <property type="nucleotide sequence ID" value="XM_032958230.1"/>
</dbReference>
<evidence type="ECO:0000256" key="12">
    <source>
        <dbReference type="SAM" id="MobiDB-lite"/>
    </source>
</evidence>
<dbReference type="PRINTS" id="PR01496">
    <property type="entry name" value="SHAKERCHANEL"/>
</dbReference>
<dbReference type="InterPro" id="IPR011333">
    <property type="entry name" value="SKP1/BTB/POZ_sf"/>
</dbReference>
<dbReference type="InterPro" id="IPR028325">
    <property type="entry name" value="VG_K_chnl"/>
</dbReference>
<feature type="compositionally biased region" description="Low complexity" evidence="12">
    <location>
        <begin position="453"/>
        <end position="465"/>
    </location>
</feature>
<dbReference type="GO" id="GO:0008076">
    <property type="term" value="C:voltage-gated potassium channel complex"/>
    <property type="evidence" value="ECO:0007669"/>
    <property type="project" value="InterPro"/>
</dbReference>
<sequence length="719" mass="76276">MEVAMVSVQDAGGGLGPYGHRGGGGGGGGGGPGGSRGFGGCRAPHGHAVLTPHALDVLLLDAAACEPYYQHYNNHHHHHHNNLQQQQPQQQPQQQHNNHHNHHHQQHRGSSSGGSSSSFSAGGGVDSGGFPEAGERLTINVSGLRFETHARTLARFPRTLLGDPRKRAPYFDALRNEFFFDRNRQSFDSILHYYQSRGRLRRPAGVPVDVFAEELRFYELGDEAMARYREDEGCAPEEAERVLPRAPLARQLWLLFEYPESSAPARAIAIVSVAVIVLSIIVFCLETLPQFRDERRDAAAAYNNNNNNNNDNNNNNQQQQHVKSADVVSSNSPPPGSPVHPRVSPSSPSSPSSPLPPGVVAAAVAPLSAFTDPFFVVETVCVVWFTLELVVRFLVCPSKSAFFKDVMNVIDIVSILPYFITLGTELADQSAHGGSDGSGGGGGGDGSGGGGTALPSPSSSSSPGGQHAMSLAILRVIRLVRVFRIFKLSRHSKGLQILGQTLRASMRELGLLIFFLLIGVILFSSAVFFAEADSDESHFTSIPDAFWWAVVTMTTVGYGDMRPVTIGGKIVGSLCAIAGVLTIALPVPVIVSNFNYFYHRETDNDDSAVKVQGGGGGGGGAGSGGGSSGAVGPRSSQGSGTPRKRRPSSAQGLDAETDSSTESGDPNSSGLATDDDDDDVDGSGHRARTRLTVSVGRFSDGGQRNNNCALLVDGMETKV</sequence>
<dbReference type="PANTHER" id="PTHR11537">
    <property type="entry name" value="VOLTAGE-GATED POTASSIUM CHANNEL"/>
    <property type="match status" value="1"/>
</dbReference>
<keyword evidence="8 13" id="KW-1133">Transmembrane helix</keyword>
<feature type="compositionally biased region" description="Basic residues" evidence="12">
    <location>
        <begin position="97"/>
        <end position="107"/>
    </location>
</feature>
<dbReference type="Pfam" id="PF00520">
    <property type="entry name" value="Ion_trans"/>
    <property type="match status" value="1"/>
</dbReference>
<dbReference type="GO" id="GO:0001508">
    <property type="term" value="P:action potential"/>
    <property type="evidence" value="ECO:0007669"/>
    <property type="project" value="TreeGrafter"/>
</dbReference>
<evidence type="ECO:0000256" key="6">
    <source>
        <dbReference type="ARBA" id="ARBA00022882"/>
    </source>
</evidence>
<dbReference type="FunFam" id="1.10.287.70:FF:000002">
    <property type="entry name" value="Potassium voltage-gated channel subfamily a member"/>
    <property type="match status" value="1"/>
</dbReference>
<feature type="compositionally biased region" description="Polar residues" evidence="12">
    <location>
        <begin position="658"/>
        <end position="671"/>
    </location>
</feature>
<dbReference type="Gene3D" id="3.30.710.10">
    <property type="entry name" value="Potassium Channel Kv1.1, Chain A"/>
    <property type="match status" value="1"/>
</dbReference>
<feature type="transmembrane region" description="Helical" evidence="13">
    <location>
        <begin position="267"/>
        <end position="288"/>
    </location>
</feature>
<dbReference type="Proteomes" id="UP001318040">
    <property type="component" value="Chromosome 21"/>
</dbReference>
<evidence type="ECO:0000259" key="14">
    <source>
        <dbReference type="SMART" id="SM00225"/>
    </source>
</evidence>
<dbReference type="FunFam" id="3.30.710.10:FF:000053">
    <property type="entry name" value="potassium voltage-gated channel subfamily A member 4"/>
    <property type="match status" value="1"/>
</dbReference>
<evidence type="ECO:0000256" key="10">
    <source>
        <dbReference type="ARBA" id="ARBA00023136"/>
    </source>
</evidence>
<keyword evidence="11" id="KW-0407">Ion channel</keyword>
<evidence type="ECO:0000256" key="11">
    <source>
        <dbReference type="ARBA" id="ARBA00023303"/>
    </source>
</evidence>
<dbReference type="AlphaFoldDB" id="A0AAJ7TA21"/>
<feature type="compositionally biased region" description="Low complexity" evidence="12">
    <location>
        <begin position="109"/>
        <end position="120"/>
    </location>
</feature>
<dbReference type="GO" id="GO:0051260">
    <property type="term" value="P:protein homooligomerization"/>
    <property type="evidence" value="ECO:0007669"/>
    <property type="project" value="InterPro"/>
</dbReference>
<dbReference type="SUPFAM" id="SSF81324">
    <property type="entry name" value="Voltage-gated potassium channels"/>
    <property type="match status" value="1"/>
</dbReference>
<dbReference type="SMART" id="SM00225">
    <property type="entry name" value="BTB"/>
    <property type="match status" value="1"/>
</dbReference>
<feature type="compositionally biased region" description="Low complexity" evidence="12">
    <location>
        <begin position="339"/>
        <end position="350"/>
    </location>
</feature>
<dbReference type="PRINTS" id="PR01491">
    <property type="entry name" value="KVCHANNEL"/>
</dbReference>
<gene>
    <name evidence="16" type="primary">LOC116944547</name>
</gene>
<feature type="region of interest" description="Disordered" evidence="12">
    <location>
        <begin position="608"/>
        <end position="706"/>
    </location>
</feature>
<feature type="region of interest" description="Disordered" evidence="12">
    <location>
        <begin position="73"/>
        <end position="131"/>
    </location>
</feature>
<organism evidence="15 16">
    <name type="scientific">Petromyzon marinus</name>
    <name type="common">Sea lamprey</name>
    <dbReference type="NCBI Taxonomy" id="7757"/>
    <lineage>
        <taxon>Eukaryota</taxon>
        <taxon>Metazoa</taxon>
        <taxon>Chordata</taxon>
        <taxon>Craniata</taxon>
        <taxon>Vertebrata</taxon>
        <taxon>Cyclostomata</taxon>
        <taxon>Hyperoartia</taxon>
        <taxon>Petromyzontiformes</taxon>
        <taxon>Petromyzontidae</taxon>
        <taxon>Petromyzon</taxon>
    </lineage>
</organism>
<name>A0AAJ7TA21_PETMA</name>
<feature type="domain" description="BTB" evidence="14">
    <location>
        <begin position="135"/>
        <end position="235"/>
    </location>
</feature>
<evidence type="ECO:0000256" key="8">
    <source>
        <dbReference type="ARBA" id="ARBA00022989"/>
    </source>
</evidence>
<keyword evidence="9" id="KW-0406">Ion transport</keyword>
<dbReference type="SUPFAM" id="SSF54695">
    <property type="entry name" value="POZ domain"/>
    <property type="match status" value="1"/>
</dbReference>
<dbReference type="PANTHER" id="PTHR11537:SF113">
    <property type="entry name" value="POTASSIUM VOLTAGE-GATED CHANNEL PROTEIN SHAKER"/>
    <property type="match status" value="1"/>
</dbReference>
<feature type="compositionally biased region" description="Gly residues" evidence="12">
    <location>
        <begin position="434"/>
        <end position="452"/>
    </location>
</feature>
<reference evidence="16" key="1">
    <citation type="submission" date="2025-08" db="UniProtKB">
        <authorList>
            <consortium name="RefSeq"/>
        </authorList>
    </citation>
    <scope>IDENTIFICATION</scope>
    <source>
        <tissue evidence="16">Sperm</tissue>
    </source>
</reference>
<feature type="compositionally biased region" description="Low complexity" evidence="12">
    <location>
        <begin position="82"/>
        <end position="96"/>
    </location>
</feature>
<protein>
    <submittedName>
        <fullName evidence="16">Potassium voltage-gated channel subfamily A member 1-like</fullName>
    </submittedName>
</protein>
<dbReference type="InterPro" id="IPR005821">
    <property type="entry name" value="Ion_trans_dom"/>
</dbReference>
<evidence type="ECO:0000256" key="7">
    <source>
        <dbReference type="ARBA" id="ARBA00022958"/>
    </source>
</evidence>
<dbReference type="InterPro" id="IPR003131">
    <property type="entry name" value="T1-type_BTB"/>
</dbReference>
<evidence type="ECO:0000256" key="4">
    <source>
        <dbReference type="ARBA" id="ARBA00022692"/>
    </source>
</evidence>
<dbReference type="GO" id="GO:0005251">
    <property type="term" value="F:delayed rectifier potassium channel activity"/>
    <property type="evidence" value="ECO:0007669"/>
    <property type="project" value="TreeGrafter"/>
</dbReference>
<proteinExistence type="predicted"/>
<dbReference type="Gene3D" id="1.20.120.350">
    <property type="entry name" value="Voltage-gated potassium channels. Chain C"/>
    <property type="match status" value="1"/>
</dbReference>